<protein>
    <submittedName>
        <fullName evidence="1">Uncharacterized protein</fullName>
    </submittedName>
</protein>
<dbReference type="PATRIC" id="fig|230361.4.peg.1580"/>
<dbReference type="KEGG" id="mmil:sm9_1529"/>
<evidence type="ECO:0000313" key="2">
    <source>
        <dbReference type="Proteomes" id="UP000067738"/>
    </source>
</evidence>
<keyword evidence="2" id="KW-1185">Reference proteome</keyword>
<reference evidence="1 2" key="1">
    <citation type="submission" date="2015-04" db="EMBL/GenBank/DDBJ databases">
        <title>The complete genome sequence of the rumen methanogen Methanobrevibacter millerae SM9.</title>
        <authorList>
            <person name="Leahy S.C."/>
            <person name="Kelly W.J."/>
            <person name="Pacheco D.M."/>
            <person name="Li D."/>
            <person name="Altermann E."/>
            <person name="Attwood G.T."/>
        </authorList>
    </citation>
    <scope>NUCLEOTIDE SEQUENCE [LARGE SCALE GENOMIC DNA]</scope>
    <source>
        <strain evidence="1 2">SM9</strain>
    </source>
</reference>
<accession>A0A0U3DMW9</accession>
<dbReference type="EMBL" id="CP011266">
    <property type="protein sequence ID" value="ALT69302.1"/>
    <property type="molecule type" value="Genomic_DNA"/>
</dbReference>
<sequence>MLLTLDNKKINRFSYVKIHKLKLFVSVKNLTDEFIFISSTFYLLKLNMLLS</sequence>
<organism evidence="1 2">
    <name type="scientific">Methanobrevibacter millerae</name>
    <dbReference type="NCBI Taxonomy" id="230361"/>
    <lineage>
        <taxon>Archaea</taxon>
        <taxon>Methanobacteriati</taxon>
        <taxon>Methanobacteriota</taxon>
        <taxon>Methanomada group</taxon>
        <taxon>Methanobacteria</taxon>
        <taxon>Methanobacteriales</taxon>
        <taxon>Methanobacteriaceae</taxon>
        <taxon>Methanobrevibacter</taxon>
    </lineage>
</organism>
<dbReference type="AlphaFoldDB" id="A0A0U3DMW9"/>
<gene>
    <name evidence="1" type="ORF">sm9_1529</name>
</gene>
<evidence type="ECO:0000313" key="1">
    <source>
        <dbReference type="EMBL" id="ALT69302.1"/>
    </source>
</evidence>
<proteinExistence type="predicted"/>
<name>A0A0U3DMW9_9EURY</name>
<dbReference type="Proteomes" id="UP000067738">
    <property type="component" value="Chromosome"/>
</dbReference>